<evidence type="ECO:0000256" key="6">
    <source>
        <dbReference type="ARBA" id="ARBA00022741"/>
    </source>
</evidence>
<dbReference type="PANTHER" id="PTHR24416">
    <property type="entry name" value="TYROSINE-PROTEIN KINASE RECEPTOR"/>
    <property type="match status" value="1"/>
</dbReference>
<dbReference type="GO" id="GO:0042127">
    <property type="term" value="P:regulation of cell population proliferation"/>
    <property type="evidence" value="ECO:0007669"/>
    <property type="project" value="TreeGrafter"/>
</dbReference>
<sequence>MNARILFVLVCSAAFFAGLHCASPRTTTGMDLPTAAFSNNISNSGGGSSGETGGKRDLNQTIMSRNKRRTLAVDFAVPSLLRYYLAEFIKRPLNGDCQTFSGCYTVRANLKMHCIPLQKTIATFVDPKSATDSALRNATPDGRLPFFHKRPVSKVLKLGLTKANRKNNQVLVEIGEDIVKTGCGGLSVYEEAPMFMLEMDLTAILEWWLGAEGGRLRVRLMPEKKAQVSVVEDWYTAAIRAADPRLYLQISSRGEPLGGKSAAGVPKGYWSFSWVAEDDLSFPGDSVPMSVDHQCSGSSRTCDQPVEGVPEFTWSIVAAGDMREERNEKSEKKAGSPQGWEEGKNEGQFFWVNSSAFSGPWVLSPWLWGGQGPCSLDMAVFLHPKQSGQYTIWLIERDKPPIALFSTDTLPRITGWAVVHLTLGSHGGSPFRISASYDPRIPQDDMATIEPYFTTNCTMASSPGPNITLEGQYHCHQGPGIPLDKLCDFSTDCPLGDDEGDLCRHFLNGSYCSFEEGECSWQLITGRGLSWRRLQSPTKANRQSCPSSGATFTVEGGQSKGQRGSALLRSPLFPPPLRNSRCTVRFWICSGGLHKGSLSLWIMENSTGPEEQRRLWHSSSEPKSERGWKHVVLPLFGLADWFWLQFSTEDGPGPGSAISLDNISFSMDCFLASNGEFPPVATSTSRLPLRPTMKTPPPSFRSPPVNFPTSEDSKKWIFHTCGAVGPEGPTPTQCLNSYRNSNINVTVGTRGPFKGIQMWRVPETGTYRITAYGAAGGRSVLAMSRSHGVYITGDFPLRRGELLYILVGQKGEDACPNSNGILNKICLEQSGPMVNKTQVKGGGGGGGGATYAFKVERELYIPLIIAAGGGGRGYSSQSETQLEQMDYDPSQPGRNGKSYAAGGGGGWNDTAPVNQGGRPLVLGGQGGQACQKFWQTRGGFGGGGGGCMSGGGGGGYRGGNTSIDNNPRHDGDDGTSFLGPEGEPFVLPLKAMEGDGEVIISPVQNCSHCESHECYESKDTIVCYCDEDLTLATDGVSCINETEVSLLPSQRSLSHLALGLSVGTSALIAALLLVVSGVMIMYRRKHTELQSIQLELQSPDCKLSKLRASTIMTDYNPNYCFAGKTASVNDLKEVPRRNISLTRGLGHGAFGEVYEGLAVGIPGEPSPLQVAVKTLPEVCSEQDELDFLMEALIISKFSHQNIVRCIGVSLQAMPRFILLELMAGGDLKTFLRETRPRLDQPSSLTMVDLLNVARDIAKGCQYLEENQFIHRDIAARNCLLTCKGLGRVAKIGDFGMARDIYRASYYRKGGRAMLPVKWMPPEAFMEGIFTSKTDTWSFGVLLWEIFSLGYMPYPSRSNQEVLEFVTNGGRMDPPKNCPGPVYRIMTQSWQHQPEDRPNFSTILERIDYCLQDPDVVTMPLPVEYGPVPEEEEHAPTRPDDPSTVLVNAQVPDGQAVQPPPSYSTEENRRGGENTVVISTASEAKAQISAQPQPYLHQHQQPHTQTSIAMTTTNTVTSAAPSMLTAKGPHVTTQPTAEGGHINLAFAQGHPPEKEGHNGKSTSLWNPTYGSWFLQQQQRKQQQQQQQRHGGVGGAGGSSGRVPGEGQEHVGRTVAEVAGALGLQHQHKQFQHPLQQQHQLQLLHHQQQQQGLCRPLLPPPPPPAAQSPLLLDSAALPPVPLYRLRRFPCGNIGYGYQEQGLPLEATHSNTNPTPAPPPPQQGTLMPSSTAHQRGASIPTSVSMSRSGMSEDSRPLLVTMGTVQDPRLPRMEGHNATVL</sequence>
<dbReference type="SMART" id="SM00137">
    <property type="entry name" value="MAM"/>
    <property type="match status" value="1"/>
</dbReference>
<evidence type="ECO:0000259" key="22">
    <source>
        <dbReference type="PROSITE" id="PS50060"/>
    </source>
</evidence>
<dbReference type="GeneID" id="114427158"/>
<feature type="signal peptide" evidence="20">
    <location>
        <begin position="1"/>
        <end position="21"/>
    </location>
</feature>
<accession>A0A6P7HJT3</accession>
<dbReference type="Gene3D" id="3.30.200.20">
    <property type="entry name" value="Phosphorylase Kinase, domain 1"/>
    <property type="match status" value="1"/>
</dbReference>
<comment type="catalytic activity">
    <reaction evidence="15 18">
        <text>L-tyrosyl-[protein] + ATP = O-phospho-L-tyrosyl-[protein] + ADP + H(+)</text>
        <dbReference type="Rhea" id="RHEA:10596"/>
        <dbReference type="Rhea" id="RHEA-COMP:10136"/>
        <dbReference type="Rhea" id="RHEA-COMP:20101"/>
        <dbReference type="ChEBI" id="CHEBI:15378"/>
        <dbReference type="ChEBI" id="CHEBI:30616"/>
        <dbReference type="ChEBI" id="CHEBI:46858"/>
        <dbReference type="ChEBI" id="CHEBI:61978"/>
        <dbReference type="ChEBI" id="CHEBI:456216"/>
        <dbReference type="EC" id="2.7.10.1"/>
    </reaction>
</comment>
<keyword evidence="18" id="KW-0597">Phosphoprotein</keyword>
<feature type="binding site" evidence="17">
    <location>
        <position position="1173"/>
    </location>
    <ligand>
        <name>ATP</name>
        <dbReference type="ChEBI" id="CHEBI:30616"/>
    </ligand>
</feature>
<organism evidence="23 24">
    <name type="scientific">Parambassis ranga</name>
    <name type="common">Indian glassy fish</name>
    <dbReference type="NCBI Taxonomy" id="210632"/>
    <lineage>
        <taxon>Eukaryota</taxon>
        <taxon>Metazoa</taxon>
        <taxon>Chordata</taxon>
        <taxon>Craniata</taxon>
        <taxon>Vertebrata</taxon>
        <taxon>Euteleostomi</taxon>
        <taxon>Actinopterygii</taxon>
        <taxon>Neopterygii</taxon>
        <taxon>Teleostei</taxon>
        <taxon>Neoteleostei</taxon>
        <taxon>Acanthomorphata</taxon>
        <taxon>Ovalentaria</taxon>
        <taxon>Ambassidae</taxon>
        <taxon>Parambassis</taxon>
    </lineage>
</organism>
<keyword evidence="9" id="KW-1133">Transmembrane helix</keyword>
<feature type="domain" description="MAM" evidence="22">
    <location>
        <begin position="510"/>
        <end position="671"/>
    </location>
</feature>
<dbReference type="SUPFAM" id="SSF56112">
    <property type="entry name" value="Protein kinase-like (PK-like)"/>
    <property type="match status" value="1"/>
</dbReference>
<dbReference type="InterPro" id="IPR050122">
    <property type="entry name" value="RTK"/>
</dbReference>
<evidence type="ECO:0000313" key="23">
    <source>
        <dbReference type="Proteomes" id="UP000515145"/>
    </source>
</evidence>
<feature type="region of interest" description="Disordered" evidence="19">
    <location>
        <begin position="875"/>
        <end position="911"/>
    </location>
</feature>
<keyword evidence="8 17" id="KW-0067">ATP-binding</keyword>
<keyword evidence="5 20" id="KW-0732">Signal</keyword>
<feature type="compositionally biased region" description="Gly residues" evidence="19">
    <location>
        <begin position="1589"/>
        <end position="1598"/>
    </location>
</feature>
<feature type="compositionally biased region" description="Low complexity" evidence="19">
    <location>
        <begin position="1574"/>
        <end position="1588"/>
    </location>
</feature>
<keyword evidence="12" id="KW-1015">Disulfide bond</keyword>
<dbReference type="InterPro" id="IPR008266">
    <property type="entry name" value="Tyr_kinase_AS"/>
</dbReference>
<evidence type="ECO:0000256" key="12">
    <source>
        <dbReference type="ARBA" id="ARBA00023157"/>
    </source>
</evidence>
<dbReference type="GO" id="GO:0005524">
    <property type="term" value="F:ATP binding"/>
    <property type="evidence" value="ECO:0007669"/>
    <property type="project" value="UniProtKB-UniRule"/>
</dbReference>
<evidence type="ECO:0000256" key="18">
    <source>
        <dbReference type="RuleBase" id="RU000312"/>
    </source>
</evidence>
<evidence type="ECO:0000313" key="24">
    <source>
        <dbReference type="RefSeq" id="XP_028250807.1"/>
    </source>
</evidence>
<keyword evidence="14" id="KW-0325">Glycoprotein</keyword>
<protein>
    <recommendedName>
        <fullName evidence="18">Tyrosine-protein kinase receptor</fullName>
        <ecNumber evidence="18">2.7.10.1</ecNumber>
    </recommendedName>
</protein>
<evidence type="ECO:0000256" key="13">
    <source>
        <dbReference type="ARBA" id="ARBA00023170"/>
    </source>
</evidence>
<evidence type="ECO:0000256" key="8">
    <source>
        <dbReference type="ARBA" id="ARBA00022840"/>
    </source>
</evidence>
<feature type="domain" description="Protein kinase" evidence="21">
    <location>
        <begin position="1139"/>
        <end position="1415"/>
    </location>
</feature>
<feature type="compositionally biased region" description="Pro residues" evidence="19">
    <location>
        <begin position="1655"/>
        <end position="1664"/>
    </location>
</feature>
<dbReference type="PROSITE" id="PS50060">
    <property type="entry name" value="MAM_2"/>
    <property type="match status" value="1"/>
</dbReference>
<dbReference type="InterPro" id="IPR013320">
    <property type="entry name" value="ConA-like_dom_sf"/>
</dbReference>
<keyword evidence="2" id="KW-1003">Cell membrane</keyword>
<feature type="compositionally biased region" description="Basic and acidic residues" evidence="19">
    <location>
        <begin position="322"/>
        <end position="334"/>
    </location>
</feature>
<feature type="region of interest" description="Disordered" evidence="19">
    <location>
        <begin position="1702"/>
        <end position="1753"/>
    </location>
</feature>
<evidence type="ECO:0000256" key="7">
    <source>
        <dbReference type="ARBA" id="ARBA00022777"/>
    </source>
</evidence>
<reference evidence="23" key="1">
    <citation type="submission" date="2024-06" db="UniProtKB">
        <authorList>
            <consortium name="RefSeq"/>
        </authorList>
    </citation>
    <scope>NUCLEOTIDE SEQUENCE [LARGE SCALE GENOMIC DNA]</scope>
</reference>
<comment type="subcellular location">
    <subcellularLocation>
        <location evidence="1">Cell membrane</location>
        <topology evidence="1">Single-pass type I membrane protein</topology>
    </subcellularLocation>
</comment>
<dbReference type="PRINTS" id="PR00109">
    <property type="entry name" value="TYRKINASE"/>
</dbReference>
<dbReference type="PROSITE" id="PS00107">
    <property type="entry name" value="PROTEIN_KINASE_ATP"/>
    <property type="match status" value="1"/>
</dbReference>
<dbReference type="InterPro" id="IPR001245">
    <property type="entry name" value="Ser-Thr/Tyr_kinase_cat_dom"/>
</dbReference>
<feature type="region of interest" description="Disordered" evidence="19">
    <location>
        <begin position="41"/>
        <end position="61"/>
    </location>
</feature>
<feature type="region of interest" description="Disordered" evidence="19">
    <location>
        <begin position="1625"/>
        <end position="1664"/>
    </location>
</feature>
<dbReference type="CDD" id="cd06263">
    <property type="entry name" value="MAM"/>
    <property type="match status" value="1"/>
</dbReference>
<evidence type="ECO:0000256" key="1">
    <source>
        <dbReference type="ARBA" id="ARBA00004251"/>
    </source>
</evidence>
<dbReference type="Pfam" id="PF00629">
    <property type="entry name" value="MAM"/>
    <property type="match status" value="1"/>
</dbReference>
<evidence type="ECO:0000256" key="10">
    <source>
        <dbReference type="ARBA" id="ARBA00023136"/>
    </source>
</evidence>
<dbReference type="CTD" id="238"/>
<dbReference type="PANTHER" id="PTHR24416:SF615">
    <property type="entry name" value="ALK TYROSINE KINASE RECEPTOR"/>
    <property type="match status" value="1"/>
</dbReference>
<dbReference type="InterPro" id="IPR017441">
    <property type="entry name" value="Protein_kinase_ATP_BS"/>
</dbReference>
<evidence type="ECO:0000256" key="14">
    <source>
        <dbReference type="ARBA" id="ARBA00023180"/>
    </source>
</evidence>
<dbReference type="Gene3D" id="2.60.120.200">
    <property type="match status" value="1"/>
</dbReference>
<dbReference type="RefSeq" id="XP_028250807.1">
    <property type="nucleotide sequence ID" value="XM_028395006.1"/>
</dbReference>
<feature type="region of interest" description="Disordered" evidence="19">
    <location>
        <begin position="1574"/>
        <end position="1605"/>
    </location>
</feature>
<dbReference type="EC" id="2.7.10.1" evidence="18"/>
<dbReference type="InterPro" id="IPR002011">
    <property type="entry name" value="Tyr_kinase_rcpt_2_CS"/>
</dbReference>
<evidence type="ECO:0000256" key="4">
    <source>
        <dbReference type="ARBA" id="ARBA00022692"/>
    </source>
</evidence>
<evidence type="ECO:0000256" key="15">
    <source>
        <dbReference type="ARBA" id="ARBA00051243"/>
    </source>
</evidence>
<feature type="chain" id="PRO_5028219210" description="Tyrosine-protein kinase receptor" evidence="20">
    <location>
        <begin position="22"/>
        <end position="1777"/>
    </location>
</feature>
<dbReference type="GO" id="GO:0045664">
    <property type="term" value="P:regulation of neuron differentiation"/>
    <property type="evidence" value="ECO:0007669"/>
    <property type="project" value="TreeGrafter"/>
</dbReference>
<dbReference type="CDD" id="cd05036">
    <property type="entry name" value="PTKc_ALK_LTK"/>
    <property type="match status" value="1"/>
</dbReference>
<feature type="region of interest" description="Disordered" evidence="19">
    <location>
        <begin position="681"/>
        <end position="706"/>
    </location>
</feature>
<keyword evidence="6 17" id="KW-0547">Nucleotide-binding</keyword>
<name>A0A6P7HJT3_9TELE</name>
<evidence type="ECO:0000256" key="5">
    <source>
        <dbReference type="ARBA" id="ARBA00022729"/>
    </source>
</evidence>
<keyword evidence="10" id="KW-0472">Membrane</keyword>
<feature type="compositionally biased region" description="Polar residues" evidence="19">
    <location>
        <begin position="1720"/>
        <end position="1746"/>
    </location>
</feature>
<evidence type="ECO:0000256" key="19">
    <source>
        <dbReference type="SAM" id="MobiDB-lite"/>
    </source>
</evidence>
<dbReference type="GO" id="GO:0043235">
    <property type="term" value="C:receptor complex"/>
    <property type="evidence" value="ECO:0007669"/>
    <property type="project" value="TreeGrafter"/>
</dbReference>
<gene>
    <name evidence="24" type="primary">alk</name>
</gene>
<feature type="compositionally biased region" description="Low complexity" evidence="19">
    <location>
        <begin position="1630"/>
        <end position="1654"/>
    </location>
</feature>
<feature type="region of interest" description="Disordered" evidence="19">
    <location>
        <begin position="1424"/>
        <end position="1471"/>
    </location>
</feature>
<evidence type="ECO:0000256" key="3">
    <source>
        <dbReference type="ARBA" id="ARBA00022679"/>
    </source>
</evidence>
<dbReference type="InterPro" id="IPR020635">
    <property type="entry name" value="Tyr_kinase_cat_dom"/>
</dbReference>
<dbReference type="SMART" id="SM00219">
    <property type="entry name" value="TyrKc"/>
    <property type="match status" value="1"/>
</dbReference>
<dbReference type="OrthoDB" id="65481at2759"/>
<keyword evidence="7 24" id="KW-0418">Kinase</keyword>
<evidence type="ECO:0000256" key="2">
    <source>
        <dbReference type="ARBA" id="ARBA00022475"/>
    </source>
</evidence>
<dbReference type="InterPro" id="IPR000719">
    <property type="entry name" value="Prot_kinase_dom"/>
</dbReference>
<keyword evidence="4 18" id="KW-0812">Transmembrane</keyword>
<dbReference type="Proteomes" id="UP000515145">
    <property type="component" value="Chromosome 22"/>
</dbReference>
<comment type="similarity">
    <text evidence="18">Belongs to the protein kinase superfamily. Tyr protein kinase family. Insulin receptor subfamily.</text>
</comment>
<dbReference type="SUPFAM" id="SSF49899">
    <property type="entry name" value="Concanavalin A-like lectins/glucanases"/>
    <property type="match status" value="1"/>
</dbReference>
<comment type="subunit">
    <text evidence="16">Homodimer; homodimerizes upon binding to alkal ligands (alkal1, alkal2a or alkal2b).</text>
</comment>
<dbReference type="GO" id="GO:0007169">
    <property type="term" value="P:cell surface receptor protein tyrosine kinase signaling pathway"/>
    <property type="evidence" value="ECO:0007669"/>
    <property type="project" value="InterPro"/>
</dbReference>
<dbReference type="FunFam" id="1.10.510.10:FF:000113">
    <property type="entry name" value="Tyrosine-protein kinase receptor"/>
    <property type="match status" value="1"/>
</dbReference>
<dbReference type="InterPro" id="IPR011009">
    <property type="entry name" value="Kinase-like_dom_sf"/>
</dbReference>
<dbReference type="PROSITE" id="PS00109">
    <property type="entry name" value="PROTEIN_KINASE_TYR"/>
    <property type="match status" value="1"/>
</dbReference>
<dbReference type="FunFam" id="3.30.200.20:FF:000117">
    <property type="entry name" value="Tyrosine-protein kinase receptor"/>
    <property type="match status" value="1"/>
</dbReference>
<keyword evidence="3" id="KW-0808">Transferase</keyword>
<dbReference type="Pfam" id="PF12810">
    <property type="entry name" value="ALK_LTK_GRD"/>
    <property type="match status" value="1"/>
</dbReference>
<keyword evidence="11" id="KW-0829">Tyrosine-protein kinase</keyword>
<dbReference type="GO" id="GO:0005886">
    <property type="term" value="C:plasma membrane"/>
    <property type="evidence" value="ECO:0007669"/>
    <property type="project" value="UniProtKB-SubCell"/>
</dbReference>
<dbReference type="GO" id="GO:0004714">
    <property type="term" value="F:transmembrane receptor protein tyrosine kinase activity"/>
    <property type="evidence" value="ECO:0007669"/>
    <property type="project" value="UniProtKB-EC"/>
</dbReference>
<dbReference type="CDD" id="cd00112">
    <property type="entry name" value="LDLa"/>
    <property type="match status" value="1"/>
</dbReference>
<proteinExistence type="inferred from homology"/>
<keyword evidence="13 18" id="KW-0675">Receptor</keyword>
<feature type="compositionally biased region" description="Polar residues" evidence="19">
    <location>
        <begin position="539"/>
        <end position="551"/>
    </location>
</feature>
<evidence type="ECO:0000256" key="9">
    <source>
        <dbReference type="ARBA" id="ARBA00022989"/>
    </source>
</evidence>
<reference evidence="24" key="2">
    <citation type="submission" date="2025-08" db="UniProtKB">
        <authorList>
            <consortium name="RefSeq"/>
        </authorList>
    </citation>
    <scope>IDENTIFICATION</scope>
</reference>
<evidence type="ECO:0000256" key="20">
    <source>
        <dbReference type="SAM" id="SignalP"/>
    </source>
</evidence>
<evidence type="ECO:0000256" key="17">
    <source>
        <dbReference type="PROSITE-ProRule" id="PRU10141"/>
    </source>
</evidence>
<keyword evidence="23" id="KW-1185">Reference proteome</keyword>
<dbReference type="Gene3D" id="1.10.510.10">
    <property type="entry name" value="Transferase(Phosphotransferase) domain 1"/>
    <property type="match status" value="1"/>
</dbReference>
<feature type="region of interest" description="Disordered" evidence="19">
    <location>
        <begin position="539"/>
        <end position="565"/>
    </location>
</feature>
<dbReference type="PROSITE" id="PS50011">
    <property type="entry name" value="PROTEIN_KINASE_DOM"/>
    <property type="match status" value="1"/>
</dbReference>
<dbReference type="InterPro" id="IPR002172">
    <property type="entry name" value="LDrepeatLR_classA_rpt"/>
</dbReference>
<feature type="region of interest" description="Disordered" evidence="19">
    <location>
        <begin position="322"/>
        <end position="343"/>
    </location>
</feature>
<evidence type="ECO:0000259" key="21">
    <source>
        <dbReference type="PROSITE" id="PS50011"/>
    </source>
</evidence>
<dbReference type="InterPro" id="IPR055163">
    <property type="entry name" value="ALK/LTK-like_GRD"/>
</dbReference>
<dbReference type="InParanoid" id="A0A6P7HJT3"/>
<dbReference type="PROSITE" id="PS00239">
    <property type="entry name" value="RECEPTOR_TYR_KIN_II"/>
    <property type="match status" value="1"/>
</dbReference>
<evidence type="ECO:0000256" key="16">
    <source>
        <dbReference type="ARBA" id="ARBA00063150"/>
    </source>
</evidence>
<dbReference type="Pfam" id="PF07714">
    <property type="entry name" value="PK_Tyr_Ser-Thr"/>
    <property type="match status" value="1"/>
</dbReference>
<evidence type="ECO:0000256" key="11">
    <source>
        <dbReference type="ARBA" id="ARBA00023137"/>
    </source>
</evidence>
<dbReference type="InterPro" id="IPR000998">
    <property type="entry name" value="MAM_dom"/>
</dbReference>